<dbReference type="Gene3D" id="3.40.50.300">
    <property type="entry name" value="P-loop containing nucleotide triphosphate hydrolases"/>
    <property type="match status" value="1"/>
</dbReference>
<evidence type="ECO:0000256" key="1">
    <source>
        <dbReference type="SAM" id="MobiDB-lite"/>
    </source>
</evidence>
<proteinExistence type="predicted"/>
<name>A0ABS4SX60_9PROT</name>
<evidence type="ECO:0000313" key="3">
    <source>
        <dbReference type="Proteomes" id="UP000781958"/>
    </source>
</evidence>
<reference evidence="2 3" key="1">
    <citation type="submission" date="2021-03" db="EMBL/GenBank/DDBJ databases">
        <title>Genomic Encyclopedia of Type Strains, Phase III (KMG-III): the genomes of soil and plant-associated and newly described type strains.</title>
        <authorList>
            <person name="Whitman W."/>
        </authorList>
    </citation>
    <scope>NUCLEOTIDE SEQUENCE [LARGE SCALE GENOMIC DNA]</scope>
    <source>
        <strain evidence="2 3">IMMIB AFH-6</strain>
    </source>
</reference>
<organism evidence="2 3">
    <name type="scientific">Azospirillum rugosum</name>
    <dbReference type="NCBI Taxonomy" id="416170"/>
    <lineage>
        <taxon>Bacteria</taxon>
        <taxon>Pseudomonadati</taxon>
        <taxon>Pseudomonadota</taxon>
        <taxon>Alphaproteobacteria</taxon>
        <taxon>Rhodospirillales</taxon>
        <taxon>Azospirillaceae</taxon>
        <taxon>Azospirillum</taxon>
    </lineage>
</organism>
<feature type="region of interest" description="Disordered" evidence="1">
    <location>
        <begin position="84"/>
        <end position="114"/>
    </location>
</feature>
<feature type="compositionally biased region" description="Basic and acidic residues" evidence="1">
    <location>
        <begin position="84"/>
        <end position="94"/>
    </location>
</feature>
<dbReference type="Pfam" id="PF13604">
    <property type="entry name" value="AAA_30"/>
    <property type="match status" value="1"/>
</dbReference>
<evidence type="ECO:0000313" key="2">
    <source>
        <dbReference type="EMBL" id="MBP2297149.1"/>
    </source>
</evidence>
<dbReference type="InterPro" id="IPR027417">
    <property type="entry name" value="P-loop_NTPase"/>
</dbReference>
<protein>
    <submittedName>
        <fullName evidence="2">ATP-dependent exoDNAse (Exonuclease V) alpha subunit</fullName>
    </submittedName>
</protein>
<keyword evidence="3" id="KW-1185">Reference proteome</keyword>
<accession>A0ABS4SX60</accession>
<comment type="caution">
    <text evidence="2">The sequence shown here is derived from an EMBL/GenBank/DDBJ whole genome shotgun (WGS) entry which is preliminary data.</text>
</comment>
<gene>
    <name evidence="2" type="ORF">J2851_006968</name>
</gene>
<dbReference type="RefSeq" id="WP_246501129.1">
    <property type="nucleotide sequence ID" value="NZ_JAGINP010000042.1"/>
</dbReference>
<dbReference type="EMBL" id="JAGINP010000042">
    <property type="protein sequence ID" value="MBP2297149.1"/>
    <property type="molecule type" value="Genomic_DNA"/>
</dbReference>
<sequence length="114" mass="12204">MLKWARFMALSGIAAENLESVSGIAPRTIASTRQLEGVVSSAAASDAKAVLVADPQQLQSIETGAAFGSIHEHHGWAEVREVRREQEGWQRDPAADLATWQPAEPSMQSIPVAA</sequence>
<dbReference type="Proteomes" id="UP000781958">
    <property type="component" value="Unassembled WGS sequence"/>
</dbReference>